<feature type="region of interest" description="Disordered" evidence="1">
    <location>
        <begin position="37"/>
        <end position="99"/>
    </location>
</feature>
<proteinExistence type="predicted"/>
<reference evidence="2 3" key="1">
    <citation type="submission" date="2023-01" db="EMBL/GenBank/DDBJ databases">
        <title>Minimal conservation of predation-associated metabolite biosynthetic gene clusters underscores biosynthetic potential of Myxococcota including descriptions for ten novel species: Archangium lansinium sp. nov., Myxococcus landrumus sp. nov., Nannocystis bai.</title>
        <authorList>
            <person name="Ahearne A."/>
            <person name="Stevens C."/>
            <person name="Dowd S."/>
        </authorList>
    </citation>
    <scope>NUCLEOTIDE SEQUENCE [LARGE SCALE GENOMIC DNA]</scope>
    <source>
        <strain evidence="2 3">WIWO2</strain>
    </source>
</reference>
<organism evidence="2 3">
    <name type="scientific">Sorangium atrum</name>
    <dbReference type="NCBI Taxonomy" id="2995308"/>
    <lineage>
        <taxon>Bacteria</taxon>
        <taxon>Pseudomonadati</taxon>
        <taxon>Myxococcota</taxon>
        <taxon>Polyangia</taxon>
        <taxon>Polyangiales</taxon>
        <taxon>Polyangiaceae</taxon>
        <taxon>Sorangium</taxon>
    </lineage>
</organism>
<dbReference type="EMBL" id="JAQNDK010000001">
    <property type="protein sequence ID" value="MDC0676647.1"/>
    <property type="molecule type" value="Genomic_DNA"/>
</dbReference>
<sequence>MNMRTAFEWGLGLSLSFISMTTVGCYIETGDDCDWSDDCIDQPGAPDAPDFERPDPDEDTDGEDGASSSGGESSASGGESSASGGGESSPGTPGACQASCDCPSGDVCVEGTCKTPCAASCECPEGDSCEGGYCAPPPEPAISCEANCDCPSGSECVEGVCS</sequence>
<evidence type="ECO:0000313" key="3">
    <source>
        <dbReference type="Proteomes" id="UP001217485"/>
    </source>
</evidence>
<evidence type="ECO:0000256" key="1">
    <source>
        <dbReference type="SAM" id="MobiDB-lite"/>
    </source>
</evidence>
<dbReference type="PROSITE" id="PS51257">
    <property type="entry name" value="PROKAR_LIPOPROTEIN"/>
    <property type="match status" value="1"/>
</dbReference>
<dbReference type="Proteomes" id="UP001217485">
    <property type="component" value="Unassembled WGS sequence"/>
</dbReference>
<protein>
    <recommendedName>
        <fullName evidence="4">Dumpy</fullName>
    </recommendedName>
</protein>
<feature type="compositionally biased region" description="Low complexity" evidence="1">
    <location>
        <begin position="65"/>
        <end position="82"/>
    </location>
</feature>
<keyword evidence="3" id="KW-1185">Reference proteome</keyword>
<feature type="compositionally biased region" description="Acidic residues" evidence="1">
    <location>
        <begin position="55"/>
        <end position="64"/>
    </location>
</feature>
<comment type="caution">
    <text evidence="2">The sequence shown here is derived from an EMBL/GenBank/DDBJ whole genome shotgun (WGS) entry which is preliminary data.</text>
</comment>
<name>A0ABT5BRC9_9BACT</name>
<gene>
    <name evidence="2" type="ORF">POL72_02775</name>
</gene>
<dbReference type="RefSeq" id="WP_272093425.1">
    <property type="nucleotide sequence ID" value="NZ_JAQNDK010000001.1"/>
</dbReference>
<accession>A0ABT5BRC9</accession>
<evidence type="ECO:0000313" key="2">
    <source>
        <dbReference type="EMBL" id="MDC0676647.1"/>
    </source>
</evidence>
<evidence type="ECO:0008006" key="4">
    <source>
        <dbReference type="Google" id="ProtNLM"/>
    </source>
</evidence>